<evidence type="ECO:0000313" key="1">
    <source>
        <dbReference type="EMBL" id="KKL70602.1"/>
    </source>
</evidence>
<dbReference type="EMBL" id="LAZR01025851">
    <property type="protein sequence ID" value="KKL70602.1"/>
    <property type="molecule type" value="Genomic_DNA"/>
</dbReference>
<reference evidence="1" key="1">
    <citation type="journal article" date="2015" name="Nature">
        <title>Complex archaea that bridge the gap between prokaryotes and eukaryotes.</title>
        <authorList>
            <person name="Spang A."/>
            <person name="Saw J.H."/>
            <person name="Jorgensen S.L."/>
            <person name="Zaremba-Niedzwiedzka K."/>
            <person name="Martijn J."/>
            <person name="Lind A.E."/>
            <person name="van Eijk R."/>
            <person name="Schleper C."/>
            <person name="Guy L."/>
            <person name="Ettema T.J."/>
        </authorList>
    </citation>
    <scope>NUCLEOTIDE SEQUENCE</scope>
</reference>
<sequence length="216" mass="21450">MLRAYATNRLDAGGGSVVINSDGTVTVTGETDLSADLVLVSGAALKWDSSDVTLTHASNTLTLAGGTLVAVGVTTTGAVTNSLTTAITNAAEGNTGAVTLKTTRQVVAMGSGATAVSTSISVPSGARLIGAALNVDVAVTNDGNNTWKADFSTGSTTAIAVGGTAAAKDTKVSILFDDEVTTGIAEITFTPQAANFTAGSIECVVWYEQITALASA</sequence>
<comment type="caution">
    <text evidence="1">The sequence shown here is derived from an EMBL/GenBank/DDBJ whole genome shotgun (WGS) entry which is preliminary data.</text>
</comment>
<accession>A0A0F9H5P5</accession>
<proteinExistence type="predicted"/>
<name>A0A0F9H5P5_9ZZZZ</name>
<organism evidence="1">
    <name type="scientific">marine sediment metagenome</name>
    <dbReference type="NCBI Taxonomy" id="412755"/>
    <lineage>
        <taxon>unclassified sequences</taxon>
        <taxon>metagenomes</taxon>
        <taxon>ecological metagenomes</taxon>
    </lineage>
</organism>
<protein>
    <submittedName>
        <fullName evidence="1">Uncharacterized protein</fullName>
    </submittedName>
</protein>
<gene>
    <name evidence="1" type="ORF">LCGC14_2103270</name>
</gene>
<dbReference type="AlphaFoldDB" id="A0A0F9H5P5"/>